<dbReference type="EMBL" id="JAPQKR010000015">
    <property type="protein sequence ID" value="KAJ5195493.1"/>
    <property type="molecule type" value="Genomic_DNA"/>
</dbReference>
<reference evidence="2" key="1">
    <citation type="submission" date="2022-12" db="EMBL/GenBank/DDBJ databases">
        <authorList>
            <person name="Petersen C."/>
        </authorList>
    </citation>
    <scope>NUCLEOTIDE SEQUENCE</scope>
    <source>
        <strain evidence="2">IBT 15544</strain>
    </source>
</reference>
<keyword evidence="3" id="KW-1185">Reference proteome</keyword>
<organism evidence="2 3">
    <name type="scientific">Penicillium cinerascens</name>
    <dbReference type="NCBI Taxonomy" id="70096"/>
    <lineage>
        <taxon>Eukaryota</taxon>
        <taxon>Fungi</taxon>
        <taxon>Dikarya</taxon>
        <taxon>Ascomycota</taxon>
        <taxon>Pezizomycotina</taxon>
        <taxon>Eurotiomycetes</taxon>
        <taxon>Eurotiomycetidae</taxon>
        <taxon>Eurotiales</taxon>
        <taxon>Aspergillaceae</taxon>
        <taxon>Penicillium</taxon>
    </lineage>
</organism>
<dbReference type="RefSeq" id="XP_058305981.1">
    <property type="nucleotide sequence ID" value="XM_058455993.1"/>
</dbReference>
<evidence type="ECO:0000313" key="2">
    <source>
        <dbReference type="EMBL" id="KAJ5195493.1"/>
    </source>
</evidence>
<proteinExistence type="predicted"/>
<reference evidence="2" key="2">
    <citation type="journal article" date="2023" name="IMA Fungus">
        <title>Comparative genomic study of the Penicillium genus elucidates a diverse pangenome and 15 lateral gene transfer events.</title>
        <authorList>
            <person name="Petersen C."/>
            <person name="Sorensen T."/>
            <person name="Nielsen M.R."/>
            <person name="Sondergaard T.E."/>
            <person name="Sorensen J.L."/>
            <person name="Fitzpatrick D.A."/>
            <person name="Frisvad J.C."/>
            <person name="Nielsen K.L."/>
        </authorList>
    </citation>
    <scope>NUCLEOTIDE SEQUENCE</scope>
    <source>
        <strain evidence="2">IBT 15544</strain>
    </source>
</reference>
<evidence type="ECO:0000313" key="3">
    <source>
        <dbReference type="Proteomes" id="UP001150904"/>
    </source>
</evidence>
<dbReference type="GeneID" id="83183294"/>
<dbReference type="Proteomes" id="UP001150904">
    <property type="component" value="Unassembled WGS sequence"/>
</dbReference>
<name>A0A9W9JEG7_9EURO</name>
<protein>
    <recommendedName>
        <fullName evidence="4">Helitron helicase-like domain-containing protein</fullName>
    </recommendedName>
</protein>
<feature type="region of interest" description="Disordered" evidence="1">
    <location>
        <begin position="25"/>
        <end position="65"/>
    </location>
</feature>
<gene>
    <name evidence="2" type="ORF">N7498_008931</name>
</gene>
<feature type="compositionally biased region" description="Basic residues" evidence="1">
    <location>
        <begin position="35"/>
        <end position="55"/>
    </location>
</feature>
<evidence type="ECO:0000256" key="1">
    <source>
        <dbReference type="SAM" id="MobiDB-lite"/>
    </source>
</evidence>
<sequence length="669" mass="75419">MSHTVSEATDFGDLFSTSFNPFVNSFQQSTPSTRQGRHLRPQQTRQGRHLWPRQTRRTERPTQSHTSSFIINQGLDFLRQEHASRVYALSMFPPEISSPHIRQSVARFENNMALASRDTICCSCGMLVILAKTSRFLDGDSLLLPLEGFLDTCGYNEGFWNLCSTCHAALLRGSFLKFSGKNNINVTLCQHYPEALKDLTLTEEYLITMSHPVGVVVKLRPGGQTTQNLFFKYYQALIYSSLSSSNVRKYKVLAALRYLVRYNPLYGDQVIYLGNTDHLERAGYSVNLQEGNYENDWRAVEDHRDHFTDDALPVTASVTIDLKGDRQNPDLRLLNTMYTLIDDPPPNIQPLYTPTSHASQTARLATAQQRNPVIEYGIRGQASLLNQWQDPHYLTSAFPALFPAGIGGHLDHLTIAAGKPFSSQLGNSWLKFPATEFVSWQFSSHQAILVDCDDYSRTSLPSVYKYQDPFSKHYRCEQNFEVFSFGKCSTDLSVNVASAIRYATATSDPVTVARSFTIYARRLLGSKSTDIGILGEVSNYFSVVESNGRGILYLHTLVWVRGNLDFIRLRDLILADDDFASRMIGFLESIVKHSLHNSHKDQTPLSPTQPLLRLAWKRTRNSFRTSPIIAIVLLILNSFIPNGTRQLTLNTARKDQTTMSIASACLATF</sequence>
<dbReference type="AlphaFoldDB" id="A0A9W9JEG7"/>
<accession>A0A9W9JEG7</accession>
<comment type="caution">
    <text evidence="2">The sequence shown here is derived from an EMBL/GenBank/DDBJ whole genome shotgun (WGS) entry which is preliminary data.</text>
</comment>
<feature type="compositionally biased region" description="Polar residues" evidence="1">
    <location>
        <begin position="25"/>
        <end position="34"/>
    </location>
</feature>
<dbReference type="OrthoDB" id="432234at2759"/>
<evidence type="ECO:0008006" key="4">
    <source>
        <dbReference type="Google" id="ProtNLM"/>
    </source>
</evidence>